<evidence type="ECO:0000313" key="1">
    <source>
        <dbReference type="EMBL" id="MCU6792852.1"/>
    </source>
</evidence>
<organism evidence="1 2">
    <name type="scientific">Paenibacillus baimaensis</name>
    <dbReference type="NCBI Taxonomy" id="2982185"/>
    <lineage>
        <taxon>Bacteria</taxon>
        <taxon>Bacillati</taxon>
        <taxon>Bacillota</taxon>
        <taxon>Bacilli</taxon>
        <taxon>Bacillales</taxon>
        <taxon>Paenibacillaceae</taxon>
        <taxon>Paenibacillus</taxon>
    </lineage>
</organism>
<keyword evidence="2" id="KW-1185">Reference proteome</keyword>
<dbReference type="Proteomes" id="UP001652445">
    <property type="component" value="Unassembled WGS sequence"/>
</dbReference>
<comment type="caution">
    <text evidence="1">The sequence shown here is derived from an EMBL/GenBank/DDBJ whole genome shotgun (WGS) entry which is preliminary data.</text>
</comment>
<protein>
    <submittedName>
        <fullName evidence="1">Uncharacterized protein</fullName>
    </submittedName>
</protein>
<evidence type="ECO:0000313" key="2">
    <source>
        <dbReference type="Proteomes" id="UP001652445"/>
    </source>
</evidence>
<accession>A0ABT2UG21</accession>
<name>A0ABT2UG21_9BACL</name>
<dbReference type="EMBL" id="JAOQIO010000034">
    <property type="protein sequence ID" value="MCU6792852.1"/>
    <property type="molecule type" value="Genomic_DNA"/>
</dbReference>
<gene>
    <name evidence="1" type="ORF">OB236_12050</name>
</gene>
<reference evidence="1 2" key="1">
    <citation type="submission" date="2022-09" db="EMBL/GenBank/DDBJ databases">
        <authorList>
            <person name="Han X.L."/>
            <person name="Wang Q."/>
            <person name="Lu T."/>
        </authorList>
    </citation>
    <scope>NUCLEOTIDE SEQUENCE [LARGE SCALE GENOMIC DNA]</scope>
    <source>
        <strain evidence="1 2">WQ 127069</strain>
    </source>
</reference>
<proteinExistence type="predicted"/>
<sequence>MQLKLYQIITANQQLATQQGEGKLVAEYLAAGGQAVTDENVKIYKAMQVNKK</sequence>